<keyword evidence="7 8" id="KW-0472">Membrane</keyword>
<dbReference type="InterPro" id="IPR003439">
    <property type="entry name" value="ABC_transporter-like_ATP-bd"/>
</dbReference>
<proteinExistence type="predicted"/>
<feature type="domain" description="ABC transmembrane type-1" evidence="10">
    <location>
        <begin position="16"/>
        <end position="291"/>
    </location>
</feature>
<evidence type="ECO:0000256" key="1">
    <source>
        <dbReference type="ARBA" id="ARBA00004651"/>
    </source>
</evidence>
<evidence type="ECO:0000256" key="7">
    <source>
        <dbReference type="ARBA" id="ARBA00023136"/>
    </source>
</evidence>
<dbReference type="InterPro" id="IPR003593">
    <property type="entry name" value="AAA+_ATPase"/>
</dbReference>
<feature type="domain" description="ABC transporter" evidence="9">
    <location>
        <begin position="330"/>
        <end position="552"/>
    </location>
</feature>
<dbReference type="PROSITE" id="PS00211">
    <property type="entry name" value="ABC_TRANSPORTER_1"/>
    <property type="match status" value="1"/>
</dbReference>
<keyword evidence="12" id="KW-1185">Reference proteome</keyword>
<organism evidence="11 12">
    <name type="scientific">Stigmatella aurantiaca</name>
    <dbReference type="NCBI Taxonomy" id="41"/>
    <lineage>
        <taxon>Bacteria</taxon>
        <taxon>Pseudomonadati</taxon>
        <taxon>Myxococcota</taxon>
        <taxon>Myxococcia</taxon>
        <taxon>Myxococcales</taxon>
        <taxon>Cystobacterineae</taxon>
        <taxon>Archangiaceae</taxon>
        <taxon>Stigmatella</taxon>
    </lineage>
</organism>
<dbReference type="Proteomes" id="UP000182719">
    <property type="component" value="Unassembled WGS sequence"/>
</dbReference>
<dbReference type="GO" id="GO:0016887">
    <property type="term" value="F:ATP hydrolysis activity"/>
    <property type="evidence" value="ECO:0007669"/>
    <property type="project" value="InterPro"/>
</dbReference>
<dbReference type="GO" id="GO:0043190">
    <property type="term" value="C:ATP-binding cassette (ABC) transporter complex"/>
    <property type="evidence" value="ECO:0007669"/>
    <property type="project" value="TreeGrafter"/>
</dbReference>
<comment type="subcellular location">
    <subcellularLocation>
        <location evidence="1">Cell membrane</location>
        <topology evidence="1">Multi-pass membrane protein</topology>
    </subcellularLocation>
</comment>
<dbReference type="InterPro" id="IPR005898">
    <property type="entry name" value="Cyc_pep_transpt_SyrD/YojI"/>
</dbReference>
<feature type="transmembrane region" description="Helical" evidence="8">
    <location>
        <begin position="231"/>
        <end position="253"/>
    </location>
</feature>
<evidence type="ECO:0000256" key="8">
    <source>
        <dbReference type="SAM" id="Phobius"/>
    </source>
</evidence>
<evidence type="ECO:0000313" key="12">
    <source>
        <dbReference type="Proteomes" id="UP000182719"/>
    </source>
</evidence>
<evidence type="ECO:0000259" key="10">
    <source>
        <dbReference type="PROSITE" id="PS50929"/>
    </source>
</evidence>
<evidence type="ECO:0000256" key="6">
    <source>
        <dbReference type="ARBA" id="ARBA00022989"/>
    </source>
</evidence>
<evidence type="ECO:0000256" key="4">
    <source>
        <dbReference type="ARBA" id="ARBA00022741"/>
    </source>
</evidence>
<dbReference type="InterPro" id="IPR036640">
    <property type="entry name" value="ABC1_TM_sf"/>
</dbReference>
<evidence type="ECO:0000256" key="2">
    <source>
        <dbReference type="ARBA" id="ARBA00022448"/>
    </source>
</evidence>
<dbReference type="PANTHER" id="PTHR43553">
    <property type="entry name" value="HEAVY METAL TRANSPORTER"/>
    <property type="match status" value="1"/>
</dbReference>
<dbReference type="PROSITE" id="PS50893">
    <property type="entry name" value="ABC_TRANSPORTER_2"/>
    <property type="match status" value="1"/>
</dbReference>
<dbReference type="Pfam" id="PF00005">
    <property type="entry name" value="ABC_tran"/>
    <property type="match status" value="1"/>
</dbReference>
<protein>
    <submittedName>
        <fullName evidence="11">Putative ATP-binding cassette transporter</fullName>
    </submittedName>
</protein>
<evidence type="ECO:0000256" key="5">
    <source>
        <dbReference type="ARBA" id="ARBA00022840"/>
    </source>
</evidence>
<keyword evidence="3 8" id="KW-0812">Transmembrane</keyword>
<dbReference type="CDD" id="cd03228">
    <property type="entry name" value="ABCC_MRP_Like"/>
    <property type="match status" value="1"/>
</dbReference>
<dbReference type="SMART" id="SM00382">
    <property type="entry name" value="AAA"/>
    <property type="match status" value="1"/>
</dbReference>
<gene>
    <name evidence="11" type="ORF">SAMN05444354_13320</name>
</gene>
<dbReference type="InterPro" id="IPR017871">
    <property type="entry name" value="ABC_transporter-like_CS"/>
</dbReference>
<dbReference type="Gene3D" id="3.40.50.300">
    <property type="entry name" value="P-loop containing nucleotide triphosphate hydrolases"/>
    <property type="match status" value="1"/>
</dbReference>
<dbReference type="SUPFAM" id="SSF52540">
    <property type="entry name" value="P-loop containing nucleoside triphosphate hydrolases"/>
    <property type="match status" value="1"/>
</dbReference>
<keyword evidence="5 11" id="KW-0067">ATP-binding</keyword>
<feature type="transmembrane region" description="Helical" evidence="8">
    <location>
        <begin position="149"/>
        <end position="167"/>
    </location>
</feature>
<dbReference type="SUPFAM" id="SSF90123">
    <property type="entry name" value="ABC transporter transmembrane region"/>
    <property type="match status" value="1"/>
</dbReference>
<dbReference type="GO" id="GO:0140359">
    <property type="term" value="F:ABC-type transporter activity"/>
    <property type="evidence" value="ECO:0007669"/>
    <property type="project" value="InterPro"/>
</dbReference>
<dbReference type="PROSITE" id="PS50929">
    <property type="entry name" value="ABC_TM1F"/>
    <property type="match status" value="1"/>
</dbReference>
<dbReference type="NCBIfam" id="TIGR01194">
    <property type="entry name" value="cyc_pep_trnsptr"/>
    <property type="match status" value="1"/>
</dbReference>
<dbReference type="GO" id="GO:0005524">
    <property type="term" value="F:ATP binding"/>
    <property type="evidence" value="ECO:0007669"/>
    <property type="project" value="UniProtKB-KW"/>
</dbReference>
<dbReference type="InterPro" id="IPR027417">
    <property type="entry name" value="P-loop_NTPase"/>
</dbReference>
<dbReference type="EMBL" id="FOAP01000033">
    <property type="protein sequence ID" value="SEN18771.1"/>
    <property type="molecule type" value="Genomic_DNA"/>
</dbReference>
<dbReference type="Gene3D" id="1.20.1560.10">
    <property type="entry name" value="ABC transporter type 1, transmembrane domain"/>
    <property type="match status" value="1"/>
</dbReference>
<accession>A0A1H8EGS2</accession>
<evidence type="ECO:0000259" key="9">
    <source>
        <dbReference type="PROSITE" id="PS50893"/>
    </source>
</evidence>
<reference evidence="12" key="1">
    <citation type="submission" date="2016-10" db="EMBL/GenBank/DDBJ databases">
        <authorList>
            <person name="Varghese N."/>
            <person name="Submissions S."/>
        </authorList>
    </citation>
    <scope>NUCLEOTIDE SEQUENCE [LARGE SCALE GENOMIC DNA]</scope>
    <source>
        <strain evidence="12">DSM 17044</strain>
    </source>
</reference>
<dbReference type="InterPro" id="IPR011527">
    <property type="entry name" value="ABC1_TM_dom"/>
</dbReference>
<name>A0A1H8EGS2_STIAU</name>
<evidence type="ECO:0000256" key="3">
    <source>
        <dbReference type="ARBA" id="ARBA00022692"/>
    </source>
</evidence>
<sequence>MKSLVLLFRTSPTSIILVTLCGLLSGASSAGLIALINQALASQFSVGPRVALGFAGLAVLTLLLRFGTQALINRLNGDALFEMRMKLCRQIVATPLRRLEEHGIPSVMAVLTEDLFVIGAALGVLPRFLSNIAIALSCFVYLAWLSWPMLLGLLGIIALSAVGFRLLSRGASLDLQRQREHQGTLYRQLRGLTEGIKELKLHHDRRAAFLTEEVESTAWRVRTLQIRIGDVFAVTGSLGMLLSFAFLGTLIFVLPGLGWVETPALVGYCIAALYLQQPLQAVMEALPILSRGDISLMKIQELGLTLSSSITAAKENPEARPLIRDSFQTVELAGVTHTYYREQSDGHFIVGPIHLRLHPGELVFLVGGNGSGKTTLAKLLTGLYQPEEGQILMDGQPVTAATQESYRQLFSAVFADFYLFERLLGLVGEQTTSQVQSYLSLLQLSRKVRMESGVLSTTELSQGQRKRLALLTAYLEDRPIYLFDEWAADQDPAFKDVFYTKLLPELKRKGKAVIVISHDDKYFHVADRILRLDAGQLVPSAELPLAVKERAS</sequence>
<dbReference type="RefSeq" id="WP_075011144.1">
    <property type="nucleotide sequence ID" value="NZ_FOAP01000033.1"/>
</dbReference>
<keyword evidence="2" id="KW-0813">Transport</keyword>
<keyword evidence="6 8" id="KW-1133">Transmembrane helix</keyword>
<dbReference type="PANTHER" id="PTHR43553:SF11">
    <property type="entry name" value="ABC TRANSPORTER ATP-BINDING_PERMEASE PROTEIN YOJI"/>
    <property type="match status" value="1"/>
</dbReference>
<feature type="transmembrane region" description="Helical" evidence="8">
    <location>
        <begin position="45"/>
        <end position="64"/>
    </location>
</feature>
<keyword evidence="4" id="KW-0547">Nucleotide-binding</keyword>
<dbReference type="GO" id="GO:1904680">
    <property type="term" value="F:peptide transmembrane transporter activity"/>
    <property type="evidence" value="ECO:0007669"/>
    <property type="project" value="InterPro"/>
</dbReference>
<dbReference type="InterPro" id="IPR050095">
    <property type="entry name" value="ECF_ABC_transporter_ATP-bd"/>
</dbReference>
<dbReference type="OrthoDB" id="9760776at2"/>
<evidence type="ECO:0000313" key="11">
    <source>
        <dbReference type="EMBL" id="SEN18771.1"/>
    </source>
</evidence>
<dbReference type="GO" id="GO:0015833">
    <property type="term" value="P:peptide transport"/>
    <property type="evidence" value="ECO:0007669"/>
    <property type="project" value="InterPro"/>
</dbReference>
<dbReference type="AlphaFoldDB" id="A0A1H8EGS2"/>